<name>A0A0L0NUN5_CANAR</name>
<organism evidence="1 2">
    <name type="scientific">Candidozyma auris</name>
    <name type="common">Yeast</name>
    <name type="synonym">Candida auris</name>
    <dbReference type="NCBI Taxonomy" id="498019"/>
    <lineage>
        <taxon>Eukaryota</taxon>
        <taxon>Fungi</taxon>
        <taxon>Dikarya</taxon>
        <taxon>Ascomycota</taxon>
        <taxon>Saccharomycotina</taxon>
        <taxon>Pichiomycetes</taxon>
        <taxon>Metschnikowiaceae</taxon>
        <taxon>Candidozyma</taxon>
    </lineage>
</organism>
<accession>A0A0L0NUN5</accession>
<dbReference type="EMBL" id="LGST01000041">
    <property type="protein sequence ID" value="KND97709.1"/>
    <property type="molecule type" value="Genomic_DNA"/>
</dbReference>
<reference evidence="2" key="1">
    <citation type="journal article" date="2015" name="BMC Genomics">
        <title>Draft genome of a commonly misdiagnosed multidrug resistant pathogen Candida auris.</title>
        <authorList>
            <person name="Chatterjee S."/>
            <person name="Alampalli S.V."/>
            <person name="Nageshan R.K."/>
            <person name="Chettiar S.T."/>
            <person name="Joshi S."/>
            <person name="Tatu U.S."/>
        </authorList>
    </citation>
    <scope>NUCLEOTIDE SEQUENCE [LARGE SCALE GENOMIC DNA]</scope>
    <source>
        <strain evidence="2">6684</strain>
    </source>
</reference>
<protein>
    <submittedName>
        <fullName evidence="1">Uncharacterized protein</fullName>
    </submittedName>
</protein>
<evidence type="ECO:0000313" key="1">
    <source>
        <dbReference type="EMBL" id="KND97709.1"/>
    </source>
</evidence>
<comment type="caution">
    <text evidence="1">The sequence shown here is derived from an EMBL/GenBank/DDBJ whole genome shotgun (WGS) entry which is preliminary data.</text>
</comment>
<dbReference type="Proteomes" id="UP000037122">
    <property type="component" value="Unassembled WGS sequence"/>
</dbReference>
<dbReference type="VEuPathDB" id="FungiDB:QG37_06118"/>
<gene>
    <name evidence="1" type="ORF">QG37_06118</name>
</gene>
<proteinExistence type="predicted"/>
<dbReference type="AlphaFoldDB" id="A0A0L0NUN5"/>
<sequence length="107" mass="11995">MIFTKKKELFKKKVTLVFPLGEFQAQVKLEWSLVMSPYKSPWRPARPRKNLECQNSAIGCKATSTPLGKCQNFVLLFASGGNLCLKRRSANAHFGLCASFCLLVRGN</sequence>
<evidence type="ECO:0000313" key="2">
    <source>
        <dbReference type="Proteomes" id="UP000037122"/>
    </source>
</evidence>